<dbReference type="AlphaFoldDB" id="A0A6S7IB69"/>
<proteinExistence type="predicted"/>
<protein>
    <submittedName>
        <fullName evidence="1">Uncharacterized protein</fullName>
    </submittedName>
</protein>
<gene>
    <name evidence="1" type="ORF">PACLA_8A079499</name>
</gene>
<organism evidence="1 2">
    <name type="scientific">Paramuricea clavata</name>
    <name type="common">Red gorgonian</name>
    <name type="synonym">Violescent sea-whip</name>
    <dbReference type="NCBI Taxonomy" id="317549"/>
    <lineage>
        <taxon>Eukaryota</taxon>
        <taxon>Metazoa</taxon>
        <taxon>Cnidaria</taxon>
        <taxon>Anthozoa</taxon>
        <taxon>Octocorallia</taxon>
        <taxon>Malacalcyonacea</taxon>
        <taxon>Plexauridae</taxon>
        <taxon>Paramuricea</taxon>
    </lineage>
</organism>
<sequence>MKARITKDGADRESIRDKLKLCIYPLAPTSHPPNIVNIVSGQVADHKVNVQDAVAIGTKQMQEFEKSWPEGFGSTISKKVKTVADSKKHIKVGSKKVYDTSVIYSRVIGIQASSRDIDIKEVLSHELAPVPTSMFLDSGAMRICKAKSELKKAACKRSVILMCYRRLRGEFQGVLIEEATRFRCLLDLRQKAVLTVYPNNKQLMSIICNNIINNGAFHIQHTMGNKLVITGSDDVPTEIHKGLVIARRDIATSHEEVDNIIVQQAIICAKEQSGATVVVADDTDVLILLLYHYWNERLTCPMFMISPIQQRSLIDIKTTVQAHRTIIPGLPAAHALSGCDTVPTYFGIGKGTVLKNLIIAAPNSLSLLGCSDAPLPDVVDQATKFISACYSKTVHEKTMSNVRYKIWTTKFGNTATSAPKIQALPPTTEAFVENVKRAHLQTGIWKAALTLDPPTLDPVKYGYVRHEPSKSLLPTTVPDGVTLAPDDIIYLIKCNCEGASACRNMRCSCNCSKLPCTLFCKCDAGDECLNELTKTVVTPREATD</sequence>
<dbReference type="OrthoDB" id="5947615at2759"/>
<comment type="caution">
    <text evidence="1">The sequence shown here is derived from an EMBL/GenBank/DDBJ whole genome shotgun (WGS) entry which is preliminary data.</text>
</comment>
<name>A0A6S7IB69_PARCT</name>
<dbReference type="Proteomes" id="UP001152795">
    <property type="component" value="Unassembled WGS sequence"/>
</dbReference>
<accession>A0A6S7IB69</accession>
<dbReference type="EMBL" id="CACRXK020008331">
    <property type="protein sequence ID" value="CAB4014507.1"/>
    <property type="molecule type" value="Genomic_DNA"/>
</dbReference>
<evidence type="ECO:0000313" key="2">
    <source>
        <dbReference type="Proteomes" id="UP001152795"/>
    </source>
</evidence>
<evidence type="ECO:0000313" key="1">
    <source>
        <dbReference type="EMBL" id="CAB4014507.1"/>
    </source>
</evidence>
<dbReference type="PANTHER" id="PTHR46704">
    <property type="entry name" value="CXC DOMAIN-CONTAINING PROTEIN-RELATED"/>
    <property type="match status" value="1"/>
</dbReference>
<reference evidence="1" key="1">
    <citation type="submission" date="2020-04" db="EMBL/GenBank/DDBJ databases">
        <authorList>
            <person name="Alioto T."/>
            <person name="Alioto T."/>
            <person name="Gomez Garrido J."/>
        </authorList>
    </citation>
    <scope>NUCLEOTIDE SEQUENCE</scope>
    <source>
        <strain evidence="1">A484AB</strain>
    </source>
</reference>
<keyword evidence="2" id="KW-1185">Reference proteome</keyword>
<dbReference type="PANTHER" id="PTHR46704:SF1">
    <property type="entry name" value="TELOMERE LENGTH REGULATION PROTEIN TEL2 HOMOLOG"/>
    <property type="match status" value="1"/>
</dbReference>